<evidence type="ECO:0000313" key="1">
    <source>
        <dbReference type="EMBL" id="GBP34265.1"/>
    </source>
</evidence>
<gene>
    <name evidence="1" type="ORF">EVAR_13403_1</name>
</gene>
<protein>
    <submittedName>
        <fullName evidence="1">Uncharacterized protein</fullName>
    </submittedName>
</protein>
<comment type="caution">
    <text evidence="1">The sequence shown here is derived from an EMBL/GenBank/DDBJ whole genome shotgun (WGS) entry which is preliminary data.</text>
</comment>
<accession>A0A4C1V966</accession>
<reference evidence="1 2" key="1">
    <citation type="journal article" date="2019" name="Commun. Biol.">
        <title>The bagworm genome reveals a unique fibroin gene that provides high tensile strength.</title>
        <authorList>
            <person name="Kono N."/>
            <person name="Nakamura H."/>
            <person name="Ohtoshi R."/>
            <person name="Tomita M."/>
            <person name="Numata K."/>
            <person name="Arakawa K."/>
        </authorList>
    </citation>
    <scope>NUCLEOTIDE SEQUENCE [LARGE SCALE GENOMIC DNA]</scope>
</reference>
<name>A0A4C1V966_EUMVA</name>
<dbReference type="EMBL" id="BGZK01000286">
    <property type="protein sequence ID" value="GBP34265.1"/>
    <property type="molecule type" value="Genomic_DNA"/>
</dbReference>
<proteinExistence type="predicted"/>
<dbReference type="AlphaFoldDB" id="A0A4C1V966"/>
<keyword evidence="2" id="KW-1185">Reference proteome</keyword>
<sequence>MISLIDVSRNHINSNVASDEIGCKLTPIPVTLDSDPVPTFVFNPCPLLNFGSGFAFGYDPGTVLDPALRHAFNSDIHCQSQF</sequence>
<evidence type="ECO:0000313" key="2">
    <source>
        <dbReference type="Proteomes" id="UP000299102"/>
    </source>
</evidence>
<dbReference type="Proteomes" id="UP000299102">
    <property type="component" value="Unassembled WGS sequence"/>
</dbReference>
<organism evidence="1 2">
    <name type="scientific">Eumeta variegata</name>
    <name type="common">Bagworm moth</name>
    <name type="synonym">Eumeta japonica</name>
    <dbReference type="NCBI Taxonomy" id="151549"/>
    <lineage>
        <taxon>Eukaryota</taxon>
        <taxon>Metazoa</taxon>
        <taxon>Ecdysozoa</taxon>
        <taxon>Arthropoda</taxon>
        <taxon>Hexapoda</taxon>
        <taxon>Insecta</taxon>
        <taxon>Pterygota</taxon>
        <taxon>Neoptera</taxon>
        <taxon>Endopterygota</taxon>
        <taxon>Lepidoptera</taxon>
        <taxon>Glossata</taxon>
        <taxon>Ditrysia</taxon>
        <taxon>Tineoidea</taxon>
        <taxon>Psychidae</taxon>
        <taxon>Oiketicinae</taxon>
        <taxon>Eumeta</taxon>
    </lineage>
</organism>